<evidence type="ECO:0000256" key="8">
    <source>
        <dbReference type="ARBA" id="ARBA00048679"/>
    </source>
</evidence>
<dbReference type="GO" id="GO:0000245">
    <property type="term" value="P:spliceosomal complex assembly"/>
    <property type="evidence" value="ECO:0007669"/>
    <property type="project" value="TreeGrafter"/>
</dbReference>
<keyword evidence="6 9" id="KW-0067">ATP-binding</keyword>
<reference evidence="11 12" key="1">
    <citation type="journal article" date="2018" name="Front. Microbiol.">
        <title>Genomic and genetic insights into a cosmopolitan fungus, Paecilomyces variotii (Eurotiales).</title>
        <authorList>
            <person name="Urquhart A.S."/>
            <person name="Mondo S.J."/>
            <person name="Makela M.R."/>
            <person name="Hane J.K."/>
            <person name="Wiebenga A."/>
            <person name="He G."/>
            <person name="Mihaltcheva S."/>
            <person name="Pangilinan J."/>
            <person name="Lipzen A."/>
            <person name="Barry K."/>
            <person name="de Vries R.P."/>
            <person name="Grigoriev I.V."/>
            <person name="Idnurm A."/>
        </authorList>
    </citation>
    <scope>NUCLEOTIDE SEQUENCE [LARGE SCALE GENOMIC DNA]</scope>
    <source>
        <strain evidence="11 12">CBS 101075</strain>
    </source>
</reference>
<dbReference type="VEuPathDB" id="FungiDB:C8Q69DRAFT_402146"/>
<proteinExistence type="predicted"/>
<dbReference type="Proteomes" id="UP000283841">
    <property type="component" value="Unassembled WGS sequence"/>
</dbReference>
<gene>
    <name evidence="11" type="ORF">C8Q69DRAFT_402146</name>
</gene>
<evidence type="ECO:0000256" key="6">
    <source>
        <dbReference type="ARBA" id="ARBA00022840"/>
    </source>
</evidence>
<dbReference type="GO" id="GO:0005634">
    <property type="term" value="C:nucleus"/>
    <property type="evidence" value="ECO:0007669"/>
    <property type="project" value="TreeGrafter"/>
</dbReference>
<evidence type="ECO:0000259" key="10">
    <source>
        <dbReference type="PROSITE" id="PS50011"/>
    </source>
</evidence>
<dbReference type="RefSeq" id="XP_028485033.1">
    <property type="nucleotide sequence ID" value="XM_028627958.1"/>
</dbReference>
<dbReference type="GO" id="GO:0050684">
    <property type="term" value="P:regulation of mRNA processing"/>
    <property type="evidence" value="ECO:0007669"/>
    <property type="project" value="TreeGrafter"/>
</dbReference>
<comment type="caution">
    <text evidence="11">The sequence shown here is derived from an EMBL/GenBank/DDBJ whole genome shotgun (WGS) entry which is preliminary data.</text>
</comment>
<dbReference type="Pfam" id="PF00069">
    <property type="entry name" value="Pkinase"/>
    <property type="match status" value="1"/>
</dbReference>
<keyword evidence="5 11" id="KW-0418">Kinase</keyword>
<name>A0A443HU94_BYSSP</name>
<accession>A0A443HU94</accession>
<sequence length="435" mass="49416">MSRDESATDRSCKYNWIDGAESLEKYKPGGYHPIVIGDMLHERYRIVDKLGFGGYSTVWLARDTHLGRYVAIKVGIADALAHEVKILRVLSAPLPSPSSLHPGRNSISFPLDEFKLHGPNGTHPCYTMIPARCNLREVSFSRLFPIEVTRALSGGLTLALAYTHSRGYVHGDVHLRNVLVKLPSSFDQLSVEQLYEKYGEPETIPITRYDGEPLPPNIPTTAVIPLYLGKDAEKFSLADARVLLSDFGEAFAPASEFRRGEDCHTPLAMRPPEARFEPQTALSYSADIWSLATTIWEILGMKAIFNSEFATADEVVSQQIDVLGPMPSSWWKRWEERSQFFDENGHPKEGRYVWPLIDKAFEEGVQMYRRKRKVGEFDEEESAAILDLMRRMLAFRPEERPTAEEVLQSEWMLKWVLPDFERSLKSTSLESSKET</sequence>
<dbReference type="STRING" id="264951.A0A443HU94"/>
<dbReference type="Gene3D" id="3.30.200.20">
    <property type="entry name" value="Phosphorylase Kinase, domain 1"/>
    <property type="match status" value="1"/>
</dbReference>
<dbReference type="InterPro" id="IPR000719">
    <property type="entry name" value="Prot_kinase_dom"/>
</dbReference>
<evidence type="ECO:0000256" key="3">
    <source>
        <dbReference type="ARBA" id="ARBA00022679"/>
    </source>
</evidence>
<protein>
    <recommendedName>
        <fullName evidence="1">non-specific serine/threonine protein kinase</fullName>
        <ecNumber evidence="1">2.7.11.1</ecNumber>
    </recommendedName>
</protein>
<comment type="catalytic activity">
    <reaction evidence="8">
        <text>L-seryl-[protein] + ATP = O-phospho-L-seryl-[protein] + ADP + H(+)</text>
        <dbReference type="Rhea" id="RHEA:17989"/>
        <dbReference type="Rhea" id="RHEA-COMP:9863"/>
        <dbReference type="Rhea" id="RHEA-COMP:11604"/>
        <dbReference type="ChEBI" id="CHEBI:15378"/>
        <dbReference type="ChEBI" id="CHEBI:29999"/>
        <dbReference type="ChEBI" id="CHEBI:30616"/>
        <dbReference type="ChEBI" id="CHEBI:83421"/>
        <dbReference type="ChEBI" id="CHEBI:456216"/>
        <dbReference type="EC" id="2.7.11.1"/>
    </reaction>
</comment>
<dbReference type="EMBL" id="RCNU01000005">
    <property type="protein sequence ID" value="RWQ95388.1"/>
    <property type="molecule type" value="Genomic_DNA"/>
</dbReference>
<organism evidence="11 12">
    <name type="scientific">Byssochlamys spectabilis</name>
    <name type="common">Paecilomyces variotii</name>
    <dbReference type="NCBI Taxonomy" id="264951"/>
    <lineage>
        <taxon>Eukaryota</taxon>
        <taxon>Fungi</taxon>
        <taxon>Dikarya</taxon>
        <taxon>Ascomycota</taxon>
        <taxon>Pezizomycotina</taxon>
        <taxon>Eurotiomycetes</taxon>
        <taxon>Eurotiomycetidae</taxon>
        <taxon>Eurotiales</taxon>
        <taxon>Thermoascaceae</taxon>
        <taxon>Paecilomyces</taxon>
    </lineage>
</organism>
<comment type="catalytic activity">
    <reaction evidence="7">
        <text>L-threonyl-[protein] + ATP = O-phospho-L-threonyl-[protein] + ADP + H(+)</text>
        <dbReference type="Rhea" id="RHEA:46608"/>
        <dbReference type="Rhea" id="RHEA-COMP:11060"/>
        <dbReference type="Rhea" id="RHEA-COMP:11605"/>
        <dbReference type="ChEBI" id="CHEBI:15378"/>
        <dbReference type="ChEBI" id="CHEBI:30013"/>
        <dbReference type="ChEBI" id="CHEBI:30616"/>
        <dbReference type="ChEBI" id="CHEBI:61977"/>
        <dbReference type="ChEBI" id="CHEBI:456216"/>
        <dbReference type="EC" id="2.7.11.1"/>
    </reaction>
</comment>
<dbReference type="SMART" id="SM00220">
    <property type="entry name" value="S_TKc"/>
    <property type="match status" value="1"/>
</dbReference>
<dbReference type="InterPro" id="IPR051334">
    <property type="entry name" value="SRPK"/>
</dbReference>
<dbReference type="Gene3D" id="1.10.510.10">
    <property type="entry name" value="Transferase(Phosphotransferase) domain 1"/>
    <property type="match status" value="1"/>
</dbReference>
<feature type="binding site" evidence="9">
    <location>
        <position position="73"/>
    </location>
    <ligand>
        <name>ATP</name>
        <dbReference type="ChEBI" id="CHEBI:30616"/>
    </ligand>
</feature>
<dbReference type="GO" id="GO:0005524">
    <property type="term" value="F:ATP binding"/>
    <property type="evidence" value="ECO:0007669"/>
    <property type="project" value="UniProtKB-UniRule"/>
</dbReference>
<dbReference type="PROSITE" id="PS50011">
    <property type="entry name" value="PROTEIN_KINASE_DOM"/>
    <property type="match status" value="1"/>
</dbReference>
<keyword evidence="12" id="KW-1185">Reference proteome</keyword>
<dbReference type="InterPro" id="IPR017441">
    <property type="entry name" value="Protein_kinase_ATP_BS"/>
</dbReference>
<evidence type="ECO:0000256" key="7">
    <source>
        <dbReference type="ARBA" id="ARBA00047899"/>
    </source>
</evidence>
<evidence type="ECO:0000256" key="2">
    <source>
        <dbReference type="ARBA" id="ARBA00022527"/>
    </source>
</evidence>
<dbReference type="GeneID" id="39597235"/>
<evidence type="ECO:0000313" key="12">
    <source>
        <dbReference type="Proteomes" id="UP000283841"/>
    </source>
</evidence>
<keyword evidence="4 9" id="KW-0547">Nucleotide-binding</keyword>
<feature type="domain" description="Protein kinase" evidence="10">
    <location>
        <begin position="44"/>
        <end position="412"/>
    </location>
</feature>
<dbReference type="PANTHER" id="PTHR47634">
    <property type="entry name" value="PROTEIN KINASE DOMAIN-CONTAINING PROTEIN-RELATED"/>
    <property type="match status" value="1"/>
</dbReference>
<dbReference type="SUPFAM" id="SSF56112">
    <property type="entry name" value="Protein kinase-like (PK-like)"/>
    <property type="match status" value="1"/>
</dbReference>
<dbReference type="PANTHER" id="PTHR47634:SF9">
    <property type="entry name" value="PROTEIN KINASE DOMAIN-CONTAINING PROTEIN-RELATED"/>
    <property type="match status" value="1"/>
</dbReference>
<evidence type="ECO:0000256" key="5">
    <source>
        <dbReference type="ARBA" id="ARBA00022777"/>
    </source>
</evidence>
<keyword evidence="3" id="KW-0808">Transferase</keyword>
<evidence type="ECO:0000256" key="9">
    <source>
        <dbReference type="PROSITE-ProRule" id="PRU10141"/>
    </source>
</evidence>
<evidence type="ECO:0000256" key="4">
    <source>
        <dbReference type="ARBA" id="ARBA00022741"/>
    </source>
</evidence>
<dbReference type="GO" id="GO:0004674">
    <property type="term" value="F:protein serine/threonine kinase activity"/>
    <property type="evidence" value="ECO:0007669"/>
    <property type="project" value="UniProtKB-KW"/>
</dbReference>
<dbReference type="InterPro" id="IPR011009">
    <property type="entry name" value="Kinase-like_dom_sf"/>
</dbReference>
<dbReference type="GO" id="GO:0005737">
    <property type="term" value="C:cytoplasm"/>
    <property type="evidence" value="ECO:0007669"/>
    <property type="project" value="TreeGrafter"/>
</dbReference>
<evidence type="ECO:0000313" key="11">
    <source>
        <dbReference type="EMBL" id="RWQ95388.1"/>
    </source>
</evidence>
<dbReference type="EC" id="2.7.11.1" evidence="1"/>
<evidence type="ECO:0000256" key="1">
    <source>
        <dbReference type="ARBA" id="ARBA00012513"/>
    </source>
</evidence>
<keyword evidence="2" id="KW-0723">Serine/threonine-protein kinase</keyword>
<dbReference type="PROSITE" id="PS00107">
    <property type="entry name" value="PROTEIN_KINASE_ATP"/>
    <property type="match status" value="1"/>
</dbReference>
<dbReference type="AlphaFoldDB" id="A0A443HU94"/>